<proteinExistence type="predicted"/>
<dbReference type="InterPro" id="IPR008948">
    <property type="entry name" value="L-Aspartase-like"/>
</dbReference>
<evidence type="ECO:0000259" key="4">
    <source>
        <dbReference type="Pfam" id="PF00206"/>
    </source>
</evidence>
<dbReference type="GO" id="GO:0042450">
    <property type="term" value="P:L-arginine biosynthetic process via ornithine"/>
    <property type="evidence" value="ECO:0007669"/>
    <property type="project" value="InterPro"/>
</dbReference>
<dbReference type="GO" id="GO:0005829">
    <property type="term" value="C:cytosol"/>
    <property type="evidence" value="ECO:0007669"/>
    <property type="project" value="TreeGrafter"/>
</dbReference>
<reference evidence="5 6" key="1">
    <citation type="submission" date="2018-08" db="EMBL/GenBank/DDBJ databases">
        <title>Meiothermus granaticius genome AF-68 sequencing project.</title>
        <authorList>
            <person name="Da Costa M.S."/>
            <person name="Albuquerque L."/>
            <person name="Raposo P."/>
            <person name="Froufe H.J.C."/>
            <person name="Barroso C.S."/>
            <person name="Egas C."/>
        </authorList>
    </citation>
    <scope>NUCLEOTIDE SEQUENCE [LARGE SCALE GENOMIC DNA]</scope>
    <source>
        <strain evidence="5 6">AF-68</strain>
    </source>
</reference>
<dbReference type="RefSeq" id="WP_119357135.1">
    <property type="nucleotide sequence ID" value="NZ_BJXM01000009.1"/>
</dbReference>
<dbReference type="Gene3D" id="1.20.200.10">
    <property type="entry name" value="Fumarase/aspartase (Central domain)"/>
    <property type="match status" value="1"/>
</dbReference>
<evidence type="ECO:0000256" key="1">
    <source>
        <dbReference type="ARBA" id="ARBA00004941"/>
    </source>
</evidence>
<evidence type="ECO:0000313" key="5">
    <source>
        <dbReference type="EMBL" id="RIH92488.1"/>
    </source>
</evidence>
<dbReference type="PANTHER" id="PTHR43814:SF1">
    <property type="entry name" value="ARGININOSUCCINATE LYASE"/>
    <property type="match status" value="1"/>
</dbReference>
<dbReference type="InterPro" id="IPR024083">
    <property type="entry name" value="Fumarase/histidase_N"/>
</dbReference>
<dbReference type="SUPFAM" id="SSF48557">
    <property type="entry name" value="L-aspartase-like"/>
    <property type="match status" value="1"/>
</dbReference>
<dbReference type="InterPro" id="IPR009049">
    <property type="entry name" value="Argininosuccinate_lyase"/>
</dbReference>
<dbReference type="EC" id="4.3.2.1" evidence="2"/>
<sequence>MDSTLAKDKPHSKWHPVYERYVLAEHYRFGKAHLAPYFFDALTVYAQELARLGIPHTAEAVTALKRLRSEVLPQFDGSAEDYFFAIYQAVQRAYGAEVAGAMRQGLSRNDMDLTVFRAYARDRLLEVLDSLRGLRQILLFLAERHLNTLMVAYTHYRPAQPTTLGHYLMAVENLLARDHKRLFAAMKTTDTSPLGSSALAGNPFPVDRVRLAQDLGFGAVMENTYDGISAGDWALEITAGLASLATSLSRLSHDLLFWAERGGFVVGDALAQGSSIMPQKRNPVVLEHVRAYVSQVLSGPITLQALNHNTPFGDLNDHSTAVLEPLERLCHATGGALELMSVTLSESTFVPEALAAGLKDGSVMASELVDVLVAQGYLPLAEAQARVKALMAALAETGRTLAQVEPPDFVLHLGFDAPALFGALDPRHFLERRKVLGGVAPEAQHAELEGAKKRLYNQRRAIVRKRRLVRATRARLAKE</sequence>
<dbReference type="Pfam" id="PF00206">
    <property type="entry name" value="Lyase_1"/>
    <property type="match status" value="1"/>
</dbReference>
<dbReference type="PROSITE" id="PS00163">
    <property type="entry name" value="FUMARATE_LYASES"/>
    <property type="match status" value="1"/>
</dbReference>
<dbReference type="GO" id="GO:0004056">
    <property type="term" value="F:argininosuccinate lyase activity"/>
    <property type="evidence" value="ECO:0007669"/>
    <property type="project" value="UniProtKB-EC"/>
</dbReference>
<comment type="caution">
    <text evidence="5">The sequence shown here is derived from an EMBL/GenBank/DDBJ whole genome shotgun (WGS) entry which is preliminary data.</text>
</comment>
<dbReference type="InterPro" id="IPR000362">
    <property type="entry name" value="Fumarate_lyase_fam"/>
</dbReference>
<dbReference type="Gene3D" id="1.10.275.10">
    <property type="entry name" value="Fumarase/aspartase (N-terminal domain)"/>
    <property type="match status" value="1"/>
</dbReference>
<keyword evidence="3" id="KW-0055">Arginine biosynthesis</keyword>
<dbReference type="Proteomes" id="UP000266178">
    <property type="component" value="Unassembled WGS sequence"/>
</dbReference>
<keyword evidence="6" id="KW-1185">Reference proteome</keyword>
<feature type="domain" description="Fumarate lyase N-terminal" evidence="4">
    <location>
        <begin position="96"/>
        <end position="297"/>
    </location>
</feature>
<dbReference type="PANTHER" id="PTHR43814">
    <property type="entry name" value="ARGININOSUCCINATE LYASE"/>
    <property type="match status" value="1"/>
</dbReference>
<evidence type="ECO:0000256" key="2">
    <source>
        <dbReference type="ARBA" id="ARBA00012338"/>
    </source>
</evidence>
<dbReference type="PRINTS" id="PR00145">
    <property type="entry name" value="ARGSUCLYASE"/>
</dbReference>
<accession>A0A399F8C8</accession>
<protein>
    <recommendedName>
        <fullName evidence="2">argininosuccinate lyase</fullName>
        <ecNumber evidence="2">4.3.2.1</ecNumber>
    </recommendedName>
</protein>
<evidence type="ECO:0000313" key="6">
    <source>
        <dbReference type="Proteomes" id="UP000266178"/>
    </source>
</evidence>
<evidence type="ECO:0000256" key="3">
    <source>
        <dbReference type="ARBA" id="ARBA00022571"/>
    </source>
</evidence>
<keyword evidence="3" id="KW-0028">Amino-acid biosynthesis</keyword>
<gene>
    <name evidence="5" type="primary">argH_1</name>
    <name evidence="5" type="ORF">Mgrana_01648</name>
</gene>
<dbReference type="InterPro" id="IPR022761">
    <property type="entry name" value="Fumarate_lyase_N"/>
</dbReference>
<dbReference type="PRINTS" id="PR00149">
    <property type="entry name" value="FUMRATELYASE"/>
</dbReference>
<dbReference type="Gene3D" id="1.10.40.30">
    <property type="entry name" value="Fumarase/aspartase (C-terminal domain)"/>
    <property type="match status" value="1"/>
</dbReference>
<dbReference type="AlphaFoldDB" id="A0A399F8C8"/>
<organism evidence="5 6">
    <name type="scientific">Meiothermus granaticius NBRC 107808</name>
    <dbReference type="NCBI Taxonomy" id="1227551"/>
    <lineage>
        <taxon>Bacteria</taxon>
        <taxon>Thermotogati</taxon>
        <taxon>Deinococcota</taxon>
        <taxon>Deinococci</taxon>
        <taxon>Thermales</taxon>
        <taxon>Thermaceae</taxon>
        <taxon>Meiothermus</taxon>
    </lineage>
</organism>
<dbReference type="UniPathway" id="UPA00068">
    <property type="reaction ID" value="UER00114"/>
</dbReference>
<dbReference type="OrthoDB" id="9769623at2"/>
<name>A0A399F8C8_9DEIN</name>
<dbReference type="InterPro" id="IPR020557">
    <property type="entry name" value="Fumarate_lyase_CS"/>
</dbReference>
<keyword evidence="5" id="KW-0456">Lyase</keyword>
<comment type="pathway">
    <text evidence="1">Amino-acid biosynthesis; L-arginine biosynthesis; L-arginine from L-ornithine and carbamoyl phosphate: step 3/3.</text>
</comment>
<dbReference type="EMBL" id="QWLB01000019">
    <property type="protein sequence ID" value="RIH92488.1"/>
    <property type="molecule type" value="Genomic_DNA"/>
</dbReference>